<name>A0A521CIS8_9SPHI</name>
<dbReference type="PANTHER" id="PTHR10516:SF443">
    <property type="entry name" value="FK506-BINDING PROTEIN 59-RELATED"/>
    <property type="match status" value="1"/>
</dbReference>
<gene>
    <name evidence="7" type="ORF">SAMN06265350_10494</name>
</gene>
<dbReference type="InterPro" id="IPR001179">
    <property type="entry name" value="PPIase_FKBP_dom"/>
</dbReference>
<dbReference type="FunFam" id="3.10.50.40:FF:000006">
    <property type="entry name" value="Peptidyl-prolyl cis-trans isomerase"/>
    <property type="match status" value="1"/>
</dbReference>
<evidence type="ECO:0000256" key="4">
    <source>
        <dbReference type="PROSITE-ProRule" id="PRU00277"/>
    </source>
</evidence>
<dbReference type="OrthoDB" id="9814548at2"/>
<comment type="similarity">
    <text evidence="5">Belongs to the FKBP-type PPIase family.</text>
</comment>
<accession>A0A521CIS8</accession>
<dbReference type="RefSeq" id="WP_142603011.1">
    <property type="nucleotide sequence ID" value="NZ_FXSZ01000004.1"/>
</dbReference>
<dbReference type="PANTHER" id="PTHR10516">
    <property type="entry name" value="PEPTIDYL-PROLYL CIS-TRANS ISOMERASE"/>
    <property type="match status" value="1"/>
</dbReference>
<evidence type="ECO:0000259" key="6">
    <source>
        <dbReference type="PROSITE" id="PS50059"/>
    </source>
</evidence>
<evidence type="ECO:0000256" key="3">
    <source>
        <dbReference type="ARBA" id="ARBA00023235"/>
    </source>
</evidence>
<sequence length="299" mass="32958">MRSKLCIALTALAIITCSFDEGFMKTARGLFYKIHTTTPGSIKIKEGDYVKFNLTYKTDKDSILNSTKPNEPAAAIVKLDTVMDRAKVMDALLLLSKGDSATFKVSADDLFRGAPEGTPRPDFLQSGRFMVYTVKVVDVKTPQQLEAERKANAAKLKLTQDNAIAKYAAAHKLKLLTTPSGLRYAITLKSLKGTTPKAGDTVKVHYTGKFLDDKKFDASYDRNEPIEFPLGQKYVIAGWDEGLRFVKKGEKAVLVIPSALAYGERGRPGIPENSVLVFNIEMVDIKANKSAITEVKKKK</sequence>
<protein>
    <recommendedName>
        <fullName evidence="5">Peptidyl-prolyl cis-trans isomerase</fullName>
        <ecNumber evidence="5">5.2.1.8</ecNumber>
    </recommendedName>
</protein>
<organism evidence="7 8">
    <name type="scientific">Solitalea koreensis</name>
    <dbReference type="NCBI Taxonomy" id="543615"/>
    <lineage>
        <taxon>Bacteria</taxon>
        <taxon>Pseudomonadati</taxon>
        <taxon>Bacteroidota</taxon>
        <taxon>Sphingobacteriia</taxon>
        <taxon>Sphingobacteriales</taxon>
        <taxon>Sphingobacteriaceae</taxon>
        <taxon>Solitalea</taxon>
    </lineage>
</organism>
<dbReference type="SUPFAM" id="SSF54534">
    <property type="entry name" value="FKBP-like"/>
    <property type="match status" value="2"/>
</dbReference>
<dbReference type="Pfam" id="PF00254">
    <property type="entry name" value="FKBP_C"/>
    <property type="match status" value="1"/>
</dbReference>
<dbReference type="GO" id="GO:0005737">
    <property type="term" value="C:cytoplasm"/>
    <property type="evidence" value="ECO:0007669"/>
    <property type="project" value="TreeGrafter"/>
</dbReference>
<evidence type="ECO:0000256" key="1">
    <source>
        <dbReference type="ARBA" id="ARBA00000971"/>
    </source>
</evidence>
<dbReference type="Gene3D" id="3.10.50.40">
    <property type="match status" value="2"/>
</dbReference>
<evidence type="ECO:0000256" key="2">
    <source>
        <dbReference type="ARBA" id="ARBA00023110"/>
    </source>
</evidence>
<evidence type="ECO:0000256" key="5">
    <source>
        <dbReference type="RuleBase" id="RU003915"/>
    </source>
</evidence>
<comment type="catalytic activity">
    <reaction evidence="1 4 5">
        <text>[protein]-peptidylproline (omega=180) = [protein]-peptidylproline (omega=0)</text>
        <dbReference type="Rhea" id="RHEA:16237"/>
        <dbReference type="Rhea" id="RHEA-COMP:10747"/>
        <dbReference type="Rhea" id="RHEA-COMP:10748"/>
        <dbReference type="ChEBI" id="CHEBI:83833"/>
        <dbReference type="ChEBI" id="CHEBI:83834"/>
        <dbReference type="EC" id="5.2.1.8"/>
    </reaction>
</comment>
<keyword evidence="8" id="KW-1185">Reference proteome</keyword>
<evidence type="ECO:0000313" key="8">
    <source>
        <dbReference type="Proteomes" id="UP000315971"/>
    </source>
</evidence>
<dbReference type="GO" id="GO:0003755">
    <property type="term" value="F:peptidyl-prolyl cis-trans isomerase activity"/>
    <property type="evidence" value="ECO:0007669"/>
    <property type="project" value="UniProtKB-UniRule"/>
</dbReference>
<feature type="domain" description="PPIase FKBP-type" evidence="6">
    <location>
        <begin position="199"/>
        <end position="286"/>
    </location>
</feature>
<dbReference type="PROSITE" id="PS50059">
    <property type="entry name" value="FKBP_PPIASE"/>
    <property type="match status" value="1"/>
</dbReference>
<dbReference type="Proteomes" id="UP000315971">
    <property type="component" value="Unassembled WGS sequence"/>
</dbReference>
<dbReference type="InterPro" id="IPR046357">
    <property type="entry name" value="PPIase_dom_sf"/>
</dbReference>
<dbReference type="AlphaFoldDB" id="A0A521CIS8"/>
<dbReference type="EC" id="5.2.1.8" evidence="5"/>
<keyword evidence="2 4" id="KW-0697">Rotamase</keyword>
<evidence type="ECO:0000313" key="7">
    <source>
        <dbReference type="EMBL" id="SMO59285.1"/>
    </source>
</evidence>
<proteinExistence type="inferred from homology"/>
<keyword evidence="3 4" id="KW-0413">Isomerase</keyword>
<dbReference type="InterPro" id="IPR050689">
    <property type="entry name" value="FKBP-type_PPIase"/>
</dbReference>
<dbReference type="EMBL" id="FXSZ01000004">
    <property type="protein sequence ID" value="SMO59285.1"/>
    <property type="molecule type" value="Genomic_DNA"/>
</dbReference>
<reference evidence="7 8" key="1">
    <citation type="submission" date="2017-05" db="EMBL/GenBank/DDBJ databases">
        <authorList>
            <person name="Varghese N."/>
            <person name="Submissions S."/>
        </authorList>
    </citation>
    <scope>NUCLEOTIDE SEQUENCE [LARGE SCALE GENOMIC DNA]</scope>
    <source>
        <strain evidence="7 8">DSM 21342</strain>
    </source>
</reference>